<organism evidence="2 3">
    <name type="scientific">Tachysurus vachellii</name>
    <name type="common">Darkbarbel catfish</name>
    <name type="synonym">Pelteobagrus vachellii</name>
    <dbReference type="NCBI Taxonomy" id="175792"/>
    <lineage>
        <taxon>Eukaryota</taxon>
        <taxon>Metazoa</taxon>
        <taxon>Chordata</taxon>
        <taxon>Craniata</taxon>
        <taxon>Vertebrata</taxon>
        <taxon>Euteleostomi</taxon>
        <taxon>Actinopterygii</taxon>
        <taxon>Neopterygii</taxon>
        <taxon>Teleostei</taxon>
        <taxon>Ostariophysi</taxon>
        <taxon>Siluriformes</taxon>
        <taxon>Bagridae</taxon>
        <taxon>Tachysurus</taxon>
    </lineage>
</organism>
<comment type="caution">
    <text evidence="2">The sequence shown here is derived from an EMBL/GenBank/DDBJ whole genome shotgun (WGS) entry which is preliminary data.</text>
</comment>
<gene>
    <name evidence="2" type="ORF">Q7C36_004462</name>
</gene>
<name>A0AA88T2P9_TACVA</name>
<dbReference type="EMBL" id="JAVHJS010000004">
    <property type="protein sequence ID" value="KAK2860296.1"/>
    <property type="molecule type" value="Genomic_DNA"/>
</dbReference>
<evidence type="ECO:0000313" key="2">
    <source>
        <dbReference type="EMBL" id="KAK2860296.1"/>
    </source>
</evidence>
<evidence type="ECO:0000256" key="1">
    <source>
        <dbReference type="SAM" id="MobiDB-lite"/>
    </source>
</evidence>
<protein>
    <submittedName>
        <fullName evidence="2">Uncharacterized protein</fullName>
    </submittedName>
</protein>
<sequence>MGVWRENMGVWRENMGVWRENMGVWRENMGVWRENMGVLRENMGVWRENMGVLRENMGVWRENMGVLLENMGVWRENMGVWRENMGVWRENMGVWRENMGVWREKMGVWRENMEVWRENMGVWRENMGVWRENMEVWRENMGVWRENMGVLRENMEVLRENMGVWRESVRIGLIAMMSVERVPWCEGLRQLPADMMISVQSVALNTDLSMNDIELLHTHINELRKEVSVLLHKLFTHNPQAALQHQAAFCPGLKTEVKSETDSVVKLELCSASECKTEPHHTHIHHEDLHTLKWMEDHMAVCKNEPDPVEISHTTHTHADEHTPHIRVKACSVKLVDCRTSDIAHTTEEPSLMKQGHEDDTDDDCSSYAPPTRGTSKKTGVKAMRRSKLKLHSSRAFLSPSSPPSHSSRHSDNESKVNEDLEFTQIRSLMLHPYSDISTYTPCFSARTVLDCSV</sequence>
<reference evidence="2" key="1">
    <citation type="submission" date="2023-08" db="EMBL/GenBank/DDBJ databases">
        <title>Pelteobagrus vachellii genome.</title>
        <authorList>
            <person name="Liu H."/>
        </authorList>
    </citation>
    <scope>NUCLEOTIDE SEQUENCE</scope>
    <source>
        <strain evidence="2">PRFRI_2022a</strain>
        <tissue evidence="2">Muscle</tissue>
    </source>
</reference>
<dbReference type="Proteomes" id="UP001187315">
    <property type="component" value="Unassembled WGS sequence"/>
</dbReference>
<evidence type="ECO:0000313" key="3">
    <source>
        <dbReference type="Proteomes" id="UP001187315"/>
    </source>
</evidence>
<keyword evidence="3" id="KW-1185">Reference proteome</keyword>
<accession>A0AA88T2P9</accession>
<proteinExistence type="predicted"/>
<feature type="compositionally biased region" description="Basic residues" evidence="1">
    <location>
        <begin position="375"/>
        <end position="393"/>
    </location>
</feature>
<dbReference type="AlphaFoldDB" id="A0AA88T2P9"/>
<feature type="region of interest" description="Disordered" evidence="1">
    <location>
        <begin position="347"/>
        <end position="417"/>
    </location>
</feature>